<dbReference type="RefSeq" id="WP_055297846.1">
    <property type="nucleotide sequence ID" value="NZ_BLYK01000002.1"/>
</dbReference>
<evidence type="ECO:0000313" key="1">
    <source>
        <dbReference type="EMBL" id="CUN52508.1"/>
    </source>
</evidence>
<name>A0A173XQ21_9FIRM</name>
<sequence>MREYNLSKEERAEISTKMTELLELCQIHHCPMFATVALSNSLTKTEYENVTFGANANQVSLADDQIRHHILIAGSNFVAVPKRDSVEVDMSKFMSHKGEKNE</sequence>
<gene>
    <name evidence="1" type="ORF">ERS852450_00162</name>
</gene>
<reference evidence="1 2" key="1">
    <citation type="submission" date="2015-09" db="EMBL/GenBank/DDBJ databases">
        <authorList>
            <consortium name="Pathogen Informatics"/>
        </authorList>
    </citation>
    <scope>NUCLEOTIDE SEQUENCE [LARGE SCALE GENOMIC DNA]</scope>
    <source>
        <strain evidence="1 2">2789STDY5834835</strain>
    </source>
</reference>
<evidence type="ECO:0000313" key="2">
    <source>
        <dbReference type="Proteomes" id="UP000095679"/>
    </source>
</evidence>
<dbReference type="EMBL" id="CYZL01000001">
    <property type="protein sequence ID" value="CUN52508.1"/>
    <property type="molecule type" value="Genomic_DNA"/>
</dbReference>
<dbReference type="Proteomes" id="UP000095679">
    <property type="component" value="Unassembled WGS sequence"/>
</dbReference>
<accession>A0A173XQ21</accession>
<proteinExistence type="predicted"/>
<dbReference type="AlphaFoldDB" id="A0A173XQ21"/>
<protein>
    <submittedName>
        <fullName evidence="1">Uncharacterized protein</fullName>
    </submittedName>
</protein>
<organism evidence="1 2">
    <name type="scientific">Anaerobutyricum hallii</name>
    <dbReference type="NCBI Taxonomy" id="39488"/>
    <lineage>
        <taxon>Bacteria</taxon>
        <taxon>Bacillati</taxon>
        <taxon>Bacillota</taxon>
        <taxon>Clostridia</taxon>
        <taxon>Lachnospirales</taxon>
        <taxon>Lachnospiraceae</taxon>
        <taxon>Anaerobutyricum</taxon>
    </lineage>
</organism>